<dbReference type="SMART" id="SM00256">
    <property type="entry name" value="FBOX"/>
    <property type="match status" value="1"/>
</dbReference>
<dbReference type="AlphaFoldDB" id="A0A5P1EZW8"/>
<reference evidence="3" key="1">
    <citation type="journal article" date="2017" name="Nat. Commun.">
        <title>The asparagus genome sheds light on the origin and evolution of a young Y chromosome.</title>
        <authorList>
            <person name="Harkess A."/>
            <person name="Zhou J."/>
            <person name="Xu C."/>
            <person name="Bowers J.E."/>
            <person name="Van der Hulst R."/>
            <person name="Ayyampalayam S."/>
            <person name="Mercati F."/>
            <person name="Riccardi P."/>
            <person name="McKain M.R."/>
            <person name="Kakrana A."/>
            <person name="Tang H."/>
            <person name="Ray J."/>
            <person name="Groenendijk J."/>
            <person name="Arikit S."/>
            <person name="Mathioni S.M."/>
            <person name="Nakano M."/>
            <person name="Shan H."/>
            <person name="Telgmann-Rauber A."/>
            <person name="Kanno A."/>
            <person name="Yue Z."/>
            <person name="Chen H."/>
            <person name="Li W."/>
            <person name="Chen Y."/>
            <person name="Xu X."/>
            <person name="Zhang Y."/>
            <person name="Luo S."/>
            <person name="Chen H."/>
            <person name="Gao J."/>
            <person name="Mao Z."/>
            <person name="Pires J.C."/>
            <person name="Luo M."/>
            <person name="Kudrna D."/>
            <person name="Wing R.A."/>
            <person name="Meyers B.C."/>
            <person name="Yi K."/>
            <person name="Kong H."/>
            <person name="Lavrijsen P."/>
            <person name="Sunseri F."/>
            <person name="Falavigna A."/>
            <person name="Ye Y."/>
            <person name="Leebens-Mack J.H."/>
            <person name="Chen G."/>
        </authorList>
    </citation>
    <scope>NUCLEOTIDE SEQUENCE [LARGE SCALE GENOMIC DNA]</scope>
    <source>
        <strain evidence="3">cv. DH0086</strain>
    </source>
</reference>
<dbReference type="Gramene" id="ONK69710">
    <property type="protein sequence ID" value="ONK69710"/>
    <property type="gene ID" value="A4U43_C05F25920"/>
</dbReference>
<dbReference type="OrthoDB" id="1937564at2759"/>
<dbReference type="PANTHER" id="PTHR44586:SF25">
    <property type="entry name" value="(WILD MALAYSIAN BANANA) HYPOTHETICAL PROTEIN"/>
    <property type="match status" value="1"/>
</dbReference>
<evidence type="ECO:0000313" key="2">
    <source>
        <dbReference type="EMBL" id="ONK69710.1"/>
    </source>
</evidence>
<organism evidence="2 3">
    <name type="scientific">Asparagus officinalis</name>
    <name type="common">Garden asparagus</name>
    <dbReference type="NCBI Taxonomy" id="4686"/>
    <lineage>
        <taxon>Eukaryota</taxon>
        <taxon>Viridiplantae</taxon>
        <taxon>Streptophyta</taxon>
        <taxon>Embryophyta</taxon>
        <taxon>Tracheophyta</taxon>
        <taxon>Spermatophyta</taxon>
        <taxon>Magnoliopsida</taxon>
        <taxon>Liliopsida</taxon>
        <taxon>Asparagales</taxon>
        <taxon>Asparagaceae</taxon>
        <taxon>Asparagoideae</taxon>
        <taxon>Asparagus</taxon>
    </lineage>
</organism>
<evidence type="ECO:0000313" key="3">
    <source>
        <dbReference type="Proteomes" id="UP000243459"/>
    </source>
</evidence>
<name>A0A5P1EZW8_ASPOF</name>
<protein>
    <recommendedName>
        <fullName evidence="1">F-box domain-containing protein</fullName>
    </recommendedName>
</protein>
<dbReference type="Proteomes" id="UP000243459">
    <property type="component" value="Chromosome 5"/>
</dbReference>
<dbReference type="OMA" id="KEYEWWE"/>
<dbReference type="InterPro" id="IPR001810">
    <property type="entry name" value="F-box_dom"/>
</dbReference>
<accession>A0A5P1EZW8</accession>
<keyword evidence="3" id="KW-1185">Reference proteome</keyword>
<gene>
    <name evidence="2" type="ORF">A4U43_C05F25920</name>
</gene>
<dbReference type="SUPFAM" id="SSF81383">
    <property type="entry name" value="F-box domain"/>
    <property type="match status" value="1"/>
</dbReference>
<proteinExistence type="predicted"/>
<sequence>MATSNWAWLPPELFSNIIDRLSVFDRVSCHYVCKSWRKAAQEKPVRQPPPESPWLMFADPNKGCNFYSVADNKLYRMNMDPLPDIRNYMWIGSSGGWLVIADECSDLYLLNPITRTQIPLPSILPLPSITAGSRDHEGNLNSYLIPFHSDGRYSLEYNIEEIRHYLFSKCKAAVSLSEENSWTVMLLFMRGQRLAYARAGDDAWTAVDHGVCKDLILHDGLFYALMPSHTHYIVETWDLTAARPTPIRIKVAKSRTDLGRSYPYLAMSPSSPGKQLLLVKRVRDHENQFEYRTAGFEVYRLDKSGRSARWMRMQSLGDQTLFIGSNSCRSLSTRAFPKLKRNCIYSTDDIWKKAVHFPVETRDIGVCNLEDGTMAPCCPEDIPRLNWPPPVWITPSLR</sequence>
<feature type="domain" description="F-box" evidence="1">
    <location>
        <begin position="9"/>
        <end position="49"/>
    </location>
</feature>
<dbReference type="InterPro" id="IPR036047">
    <property type="entry name" value="F-box-like_dom_sf"/>
</dbReference>
<evidence type="ECO:0000259" key="1">
    <source>
        <dbReference type="SMART" id="SM00256"/>
    </source>
</evidence>
<dbReference type="InterPro" id="IPR005174">
    <property type="entry name" value="KIB1-4_b-propeller"/>
</dbReference>
<dbReference type="Pfam" id="PF03478">
    <property type="entry name" value="Beta-prop_KIB1-4"/>
    <property type="match status" value="1"/>
</dbReference>
<dbReference type="EMBL" id="CM007385">
    <property type="protein sequence ID" value="ONK69710.1"/>
    <property type="molecule type" value="Genomic_DNA"/>
</dbReference>
<dbReference type="PANTHER" id="PTHR44586">
    <property type="entry name" value="F-BOX DOMAIN CONTAINING PROTEIN, EXPRESSED"/>
    <property type="match status" value="1"/>
</dbReference>
<dbReference type="Pfam" id="PF00646">
    <property type="entry name" value="F-box"/>
    <property type="match status" value="1"/>
</dbReference>
<dbReference type="Gene3D" id="1.20.1280.50">
    <property type="match status" value="1"/>
</dbReference>